<evidence type="ECO:0000313" key="1">
    <source>
        <dbReference type="EMBL" id="EYB85845.1"/>
    </source>
</evidence>
<protein>
    <submittedName>
        <fullName evidence="1">Uncharacterized protein</fullName>
    </submittedName>
</protein>
<comment type="caution">
    <text evidence="1">The sequence shown here is derived from an EMBL/GenBank/DDBJ whole genome shotgun (WGS) entry which is preliminary data.</text>
</comment>
<proteinExistence type="predicted"/>
<reference evidence="2" key="1">
    <citation type="journal article" date="2015" name="Nat. Genet.">
        <title>The genome and transcriptome of the zoonotic hookworm Ancylostoma ceylanicum identify infection-specific gene families.</title>
        <authorList>
            <person name="Schwarz E.M."/>
            <person name="Hu Y."/>
            <person name="Antoshechkin I."/>
            <person name="Miller M.M."/>
            <person name="Sternberg P.W."/>
            <person name="Aroian R.V."/>
        </authorList>
    </citation>
    <scope>NUCLEOTIDE SEQUENCE</scope>
    <source>
        <strain evidence="2">HY135</strain>
    </source>
</reference>
<dbReference type="EMBL" id="JARK01001625">
    <property type="protein sequence ID" value="EYB85845.1"/>
    <property type="molecule type" value="Genomic_DNA"/>
</dbReference>
<gene>
    <name evidence="1" type="primary">Acey_s0289.g1493</name>
    <name evidence="1" type="ORF">Y032_0289g1493</name>
</gene>
<sequence length="67" mass="7555">MRPYDMRFDVGIDFGEGIGIDVDSTALTWNSGLTWHGRRISGSTLALNGSIGRYLSEEEMERKRVAY</sequence>
<evidence type="ECO:0000313" key="2">
    <source>
        <dbReference type="Proteomes" id="UP000024635"/>
    </source>
</evidence>
<dbReference type="AlphaFoldDB" id="A0A016S5A0"/>
<organism evidence="1 2">
    <name type="scientific">Ancylostoma ceylanicum</name>
    <dbReference type="NCBI Taxonomy" id="53326"/>
    <lineage>
        <taxon>Eukaryota</taxon>
        <taxon>Metazoa</taxon>
        <taxon>Ecdysozoa</taxon>
        <taxon>Nematoda</taxon>
        <taxon>Chromadorea</taxon>
        <taxon>Rhabditida</taxon>
        <taxon>Rhabditina</taxon>
        <taxon>Rhabditomorpha</taxon>
        <taxon>Strongyloidea</taxon>
        <taxon>Ancylostomatidae</taxon>
        <taxon>Ancylostomatinae</taxon>
        <taxon>Ancylostoma</taxon>
    </lineage>
</organism>
<name>A0A016S5A0_9BILA</name>
<keyword evidence="2" id="KW-1185">Reference proteome</keyword>
<accession>A0A016S5A0</accession>
<dbReference type="Proteomes" id="UP000024635">
    <property type="component" value="Unassembled WGS sequence"/>
</dbReference>